<dbReference type="InterPro" id="IPR035979">
    <property type="entry name" value="RBD_domain_sf"/>
</dbReference>
<dbReference type="Pfam" id="PF00076">
    <property type="entry name" value="RRM_1"/>
    <property type="match status" value="1"/>
</dbReference>
<gene>
    <name evidence="5" type="ORF">NEZAVI_LOCUS10594</name>
</gene>
<organism evidence="5 6">
    <name type="scientific">Nezara viridula</name>
    <name type="common">Southern green stink bug</name>
    <name type="synonym">Cimex viridulus</name>
    <dbReference type="NCBI Taxonomy" id="85310"/>
    <lineage>
        <taxon>Eukaryota</taxon>
        <taxon>Metazoa</taxon>
        <taxon>Ecdysozoa</taxon>
        <taxon>Arthropoda</taxon>
        <taxon>Hexapoda</taxon>
        <taxon>Insecta</taxon>
        <taxon>Pterygota</taxon>
        <taxon>Neoptera</taxon>
        <taxon>Paraneoptera</taxon>
        <taxon>Hemiptera</taxon>
        <taxon>Heteroptera</taxon>
        <taxon>Panheteroptera</taxon>
        <taxon>Pentatomomorpha</taxon>
        <taxon>Pentatomoidea</taxon>
        <taxon>Pentatomidae</taxon>
        <taxon>Pentatominae</taxon>
        <taxon>Nezara</taxon>
    </lineage>
</organism>
<dbReference type="SUPFAM" id="SSF54928">
    <property type="entry name" value="RNA-binding domain, RBD"/>
    <property type="match status" value="1"/>
</dbReference>
<dbReference type="AlphaFoldDB" id="A0A9P0HGZ7"/>
<reference evidence="5" key="1">
    <citation type="submission" date="2022-01" db="EMBL/GenBank/DDBJ databases">
        <authorList>
            <person name="King R."/>
        </authorList>
    </citation>
    <scope>NUCLEOTIDE SEQUENCE</scope>
</reference>
<dbReference type="EMBL" id="OV725081">
    <property type="protein sequence ID" value="CAH1401602.1"/>
    <property type="molecule type" value="Genomic_DNA"/>
</dbReference>
<dbReference type="GO" id="GO:0003723">
    <property type="term" value="F:RNA binding"/>
    <property type="evidence" value="ECO:0007669"/>
    <property type="project" value="UniProtKB-UniRule"/>
</dbReference>
<evidence type="ECO:0000259" key="4">
    <source>
        <dbReference type="PROSITE" id="PS50102"/>
    </source>
</evidence>
<keyword evidence="3" id="KW-1133">Transmembrane helix</keyword>
<protein>
    <recommendedName>
        <fullName evidence="4">RRM domain-containing protein</fullName>
    </recommendedName>
</protein>
<name>A0A9P0HGZ7_NEZVI</name>
<dbReference type="InterPro" id="IPR000504">
    <property type="entry name" value="RRM_dom"/>
</dbReference>
<dbReference type="SMART" id="SM00360">
    <property type="entry name" value="RRM"/>
    <property type="match status" value="1"/>
</dbReference>
<proteinExistence type="predicted"/>
<dbReference type="Proteomes" id="UP001152798">
    <property type="component" value="Chromosome 5"/>
</dbReference>
<accession>A0A9P0HGZ7</accession>
<evidence type="ECO:0000313" key="6">
    <source>
        <dbReference type="Proteomes" id="UP001152798"/>
    </source>
</evidence>
<keyword evidence="3" id="KW-0812">Transmembrane</keyword>
<sequence length="133" mass="15062">MRDCLIRYSSDKVPTEKKMPIPTTPPHQLKSAAEACCDAASSPEAAMDGPVKLFVGQIPRHLTEEHLRPMFEQFGHIYEFTVLKDKFTGMHKGQYSVVMATRHPTSPRSNKLFEHVFTCSGCLFLVWCMVLFA</sequence>
<evidence type="ECO:0000256" key="3">
    <source>
        <dbReference type="SAM" id="Phobius"/>
    </source>
</evidence>
<keyword evidence="6" id="KW-1185">Reference proteome</keyword>
<dbReference type="Gene3D" id="3.30.70.330">
    <property type="match status" value="1"/>
</dbReference>
<keyword evidence="3" id="KW-0472">Membrane</keyword>
<evidence type="ECO:0000313" key="5">
    <source>
        <dbReference type="EMBL" id="CAH1401602.1"/>
    </source>
</evidence>
<feature type="domain" description="RRM" evidence="4">
    <location>
        <begin position="51"/>
        <end position="93"/>
    </location>
</feature>
<evidence type="ECO:0000256" key="1">
    <source>
        <dbReference type="ARBA" id="ARBA00022884"/>
    </source>
</evidence>
<evidence type="ECO:0000256" key="2">
    <source>
        <dbReference type="PROSITE-ProRule" id="PRU00176"/>
    </source>
</evidence>
<dbReference type="InterPro" id="IPR012677">
    <property type="entry name" value="Nucleotide-bd_a/b_plait_sf"/>
</dbReference>
<dbReference type="OrthoDB" id="267048at2759"/>
<keyword evidence="1 2" id="KW-0694">RNA-binding</keyword>
<feature type="transmembrane region" description="Helical" evidence="3">
    <location>
        <begin position="112"/>
        <end position="132"/>
    </location>
</feature>
<dbReference type="PROSITE" id="PS50102">
    <property type="entry name" value="RRM"/>
    <property type="match status" value="1"/>
</dbReference>